<name>A0A480AIS1_9BURK</name>
<evidence type="ECO:0000256" key="2">
    <source>
        <dbReference type="ARBA" id="ARBA00005811"/>
    </source>
</evidence>
<dbReference type="GO" id="GO:0005886">
    <property type="term" value="C:plasma membrane"/>
    <property type="evidence" value="ECO:0007669"/>
    <property type="project" value="UniProtKB-SubCell"/>
</dbReference>
<proteinExistence type="inferred from homology"/>
<keyword evidence="7" id="KW-0813">Transport</keyword>
<evidence type="ECO:0000313" key="9">
    <source>
        <dbReference type="EMBL" id="GCL61353.1"/>
    </source>
</evidence>
<dbReference type="Gene3D" id="3.30.420.270">
    <property type="match status" value="1"/>
</dbReference>
<dbReference type="Pfam" id="PF02472">
    <property type="entry name" value="ExbD"/>
    <property type="match status" value="1"/>
</dbReference>
<accession>A0A480AIS1</accession>
<dbReference type="AlphaFoldDB" id="A0A480AIS1"/>
<keyword evidence="7" id="KW-0653">Protein transport</keyword>
<feature type="transmembrane region" description="Helical" evidence="8">
    <location>
        <begin position="21"/>
        <end position="42"/>
    </location>
</feature>
<evidence type="ECO:0000256" key="7">
    <source>
        <dbReference type="RuleBase" id="RU003879"/>
    </source>
</evidence>
<dbReference type="InterPro" id="IPR003400">
    <property type="entry name" value="ExbD"/>
</dbReference>
<dbReference type="OrthoDB" id="9798629at2"/>
<organism evidence="9 10">
    <name type="scientific">Pseudaquabacterium pictum</name>
    <dbReference type="NCBI Taxonomy" id="2315236"/>
    <lineage>
        <taxon>Bacteria</taxon>
        <taxon>Pseudomonadati</taxon>
        <taxon>Pseudomonadota</taxon>
        <taxon>Betaproteobacteria</taxon>
        <taxon>Burkholderiales</taxon>
        <taxon>Sphaerotilaceae</taxon>
        <taxon>Pseudaquabacterium</taxon>
    </lineage>
</organism>
<dbReference type="PANTHER" id="PTHR30558">
    <property type="entry name" value="EXBD MEMBRANE COMPONENT OF PMF-DRIVEN MACROMOLECULE IMPORT SYSTEM"/>
    <property type="match status" value="1"/>
</dbReference>
<evidence type="ECO:0000313" key="10">
    <source>
        <dbReference type="Proteomes" id="UP000301751"/>
    </source>
</evidence>
<keyword evidence="10" id="KW-1185">Reference proteome</keyword>
<comment type="subcellular location">
    <subcellularLocation>
        <location evidence="1">Cell membrane</location>
        <topology evidence="1">Single-pass membrane protein</topology>
    </subcellularLocation>
    <subcellularLocation>
        <location evidence="7">Cell membrane</location>
        <topology evidence="7">Single-pass type II membrane protein</topology>
    </subcellularLocation>
</comment>
<protein>
    <submittedName>
        <fullName evidence="9">Protein TolR</fullName>
    </submittedName>
</protein>
<dbReference type="EMBL" id="BJCL01000001">
    <property type="protein sequence ID" value="GCL61353.1"/>
    <property type="molecule type" value="Genomic_DNA"/>
</dbReference>
<dbReference type="GO" id="GO:0022857">
    <property type="term" value="F:transmembrane transporter activity"/>
    <property type="evidence" value="ECO:0007669"/>
    <property type="project" value="InterPro"/>
</dbReference>
<keyword evidence="3" id="KW-1003">Cell membrane</keyword>
<evidence type="ECO:0000256" key="3">
    <source>
        <dbReference type="ARBA" id="ARBA00022475"/>
    </source>
</evidence>
<evidence type="ECO:0000256" key="6">
    <source>
        <dbReference type="ARBA" id="ARBA00023136"/>
    </source>
</evidence>
<evidence type="ECO:0000256" key="1">
    <source>
        <dbReference type="ARBA" id="ARBA00004162"/>
    </source>
</evidence>
<keyword evidence="6 8" id="KW-0472">Membrane</keyword>
<reference evidence="10" key="1">
    <citation type="submission" date="2019-03" db="EMBL/GenBank/DDBJ databases">
        <title>Aquabacterium pictum sp.nov., the first bacteriochlorophyll a-containing freshwater bacterium in the genus Aquabacterium of the class Betaproteobacteria.</title>
        <authorList>
            <person name="Hirose S."/>
            <person name="Tank M."/>
            <person name="Hara E."/>
            <person name="Tamaki H."/>
            <person name="Takaichi S."/>
            <person name="Haruta S."/>
            <person name="Hanada S."/>
        </authorList>
    </citation>
    <scope>NUCLEOTIDE SEQUENCE [LARGE SCALE GENOMIC DNA]</scope>
    <source>
        <strain evidence="10">W35</strain>
    </source>
</reference>
<gene>
    <name evidence="9" type="ORF">AQPW35_04340</name>
</gene>
<dbReference type="Proteomes" id="UP000301751">
    <property type="component" value="Unassembled WGS sequence"/>
</dbReference>
<evidence type="ECO:0000256" key="5">
    <source>
        <dbReference type="ARBA" id="ARBA00022989"/>
    </source>
</evidence>
<keyword evidence="4 7" id="KW-0812">Transmembrane</keyword>
<keyword evidence="5 8" id="KW-1133">Transmembrane helix</keyword>
<dbReference type="GO" id="GO:0015031">
    <property type="term" value="P:protein transport"/>
    <property type="evidence" value="ECO:0007669"/>
    <property type="project" value="UniProtKB-KW"/>
</dbReference>
<dbReference type="PANTHER" id="PTHR30558:SF7">
    <property type="entry name" value="TOL-PAL SYSTEM PROTEIN TOLR"/>
    <property type="match status" value="1"/>
</dbReference>
<comment type="similarity">
    <text evidence="2 7">Belongs to the ExbD/TolR family.</text>
</comment>
<comment type="caution">
    <text evidence="9">The sequence shown here is derived from an EMBL/GenBank/DDBJ whole genome shotgun (WGS) entry which is preliminary data.</text>
</comment>
<evidence type="ECO:0000256" key="4">
    <source>
        <dbReference type="ARBA" id="ARBA00022692"/>
    </source>
</evidence>
<sequence>MPGVVSRGGRRSRRVMAEMNMVPFIDVMLVLLIIFMVTAPMISVGVVDLPTVGKAAQRPDSVVEVIVGSDEKLRLRLDGADPKPTSLRSLASDVKALQAGNAKVPVVISAEKSVKYEAVVRAMDVLQRSGVQRVGLTVKQGG</sequence>
<dbReference type="RefSeq" id="WP_137731114.1">
    <property type="nucleotide sequence ID" value="NZ_BJCL01000001.1"/>
</dbReference>
<evidence type="ECO:0000256" key="8">
    <source>
        <dbReference type="SAM" id="Phobius"/>
    </source>
</evidence>